<dbReference type="PROSITE" id="PS00629">
    <property type="entry name" value="IMP_1"/>
    <property type="match status" value="1"/>
</dbReference>
<dbReference type="Gene3D" id="3.40.190.80">
    <property type="match status" value="1"/>
</dbReference>
<evidence type="ECO:0000313" key="7">
    <source>
        <dbReference type="Proteomes" id="UP000248066"/>
    </source>
</evidence>
<dbReference type="PANTHER" id="PTHR20854">
    <property type="entry name" value="INOSITOL MONOPHOSPHATASE"/>
    <property type="match status" value="1"/>
</dbReference>
<keyword evidence="7" id="KW-1185">Reference proteome</keyword>
<evidence type="ECO:0000313" key="6">
    <source>
        <dbReference type="EMBL" id="PYZ99048.1"/>
    </source>
</evidence>
<evidence type="ECO:0000256" key="1">
    <source>
        <dbReference type="ARBA" id="ARBA00001946"/>
    </source>
</evidence>
<protein>
    <submittedName>
        <fullName evidence="6">Inositol monophosphatase</fullName>
    </submittedName>
</protein>
<dbReference type="GO" id="GO:0008934">
    <property type="term" value="F:inositol monophosphate 1-phosphatase activity"/>
    <property type="evidence" value="ECO:0007669"/>
    <property type="project" value="TreeGrafter"/>
</dbReference>
<dbReference type="EMBL" id="PDOF01000001">
    <property type="protein sequence ID" value="PYZ99048.1"/>
    <property type="molecule type" value="Genomic_DNA"/>
</dbReference>
<dbReference type="FunFam" id="3.30.540.10:FF:000003">
    <property type="entry name" value="Inositol-1-monophosphatase"/>
    <property type="match status" value="1"/>
</dbReference>
<reference evidence="6 7" key="1">
    <citation type="submission" date="2017-10" db="EMBL/GenBank/DDBJ databases">
        <title>Bacillus sp. nov., a halophilic bacterium isolated from a Yangshapao Lake.</title>
        <authorList>
            <person name="Wang H."/>
        </authorList>
    </citation>
    <scope>NUCLEOTIDE SEQUENCE [LARGE SCALE GENOMIC DNA]</scope>
    <source>
        <strain evidence="6 7">YSP-3</strain>
    </source>
</reference>
<sequence length="265" mass="28898">MMDQSAIHRFAVALAKEAGLMLMDSLTQNIAAEYKTSAADLVTEMDRKIECFFAEKVNTEFPEHMILGEEGTVTDQRSYIPEEETVWLIDPIDGTTNFVHQKRNFAISVGVYHKGSPIAGVIFDPAEGECFHALSGEGAWLNETKLERLSPTSEEEALIAMNSLWLVPNEYADFEKMQSLVSKVRGVRCQGSAALELAHVACGRLDGSIAFGLGPWDFGAGLVLLKEVGAVVTTSGNDSIYPFDHSSVIAAKPGLHEILAASYLR</sequence>
<feature type="binding site" evidence="5">
    <location>
        <position position="92"/>
    </location>
    <ligand>
        <name>Mg(2+)</name>
        <dbReference type="ChEBI" id="CHEBI:18420"/>
        <label>1</label>
        <note>catalytic</note>
    </ligand>
</feature>
<dbReference type="RefSeq" id="WP_110519468.1">
    <property type="nucleotide sequence ID" value="NZ_PDOF01000001.1"/>
</dbReference>
<comment type="cofactor">
    <cofactor evidence="1 5">
        <name>Mg(2+)</name>
        <dbReference type="ChEBI" id="CHEBI:18420"/>
    </cofactor>
</comment>
<dbReference type="PRINTS" id="PR00377">
    <property type="entry name" value="IMPHPHTASES"/>
</dbReference>
<evidence type="ECO:0000256" key="4">
    <source>
        <dbReference type="ARBA" id="ARBA00022842"/>
    </source>
</evidence>
<dbReference type="GO" id="GO:0006020">
    <property type="term" value="P:inositol metabolic process"/>
    <property type="evidence" value="ECO:0007669"/>
    <property type="project" value="TreeGrafter"/>
</dbReference>
<dbReference type="GO" id="GO:0046872">
    <property type="term" value="F:metal ion binding"/>
    <property type="evidence" value="ECO:0007669"/>
    <property type="project" value="UniProtKB-KW"/>
</dbReference>
<dbReference type="Gene3D" id="3.30.540.10">
    <property type="entry name" value="Fructose-1,6-Bisphosphatase, subunit A, domain 1"/>
    <property type="match status" value="1"/>
</dbReference>
<dbReference type="Pfam" id="PF00459">
    <property type="entry name" value="Inositol_P"/>
    <property type="match status" value="1"/>
</dbReference>
<evidence type="ECO:0000256" key="2">
    <source>
        <dbReference type="ARBA" id="ARBA00022723"/>
    </source>
</evidence>
<name>A0A2W0HZ04_9BACI</name>
<dbReference type="InterPro" id="IPR000760">
    <property type="entry name" value="Inositol_monophosphatase-like"/>
</dbReference>
<feature type="binding site" evidence="5">
    <location>
        <position position="217"/>
    </location>
    <ligand>
        <name>Mg(2+)</name>
        <dbReference type="ChEBI" id="CHEBI:18420"/>
        <label>1</label>
        <note>catalytic</note>
    </ligand>
</feature>
<dbReference type="Proteomes" id="UP000248066">
    <property type="component" value="Unassembled WGS sequence"/>
</dbReference>
<evidence type="ECO:0000256" key="3">
    <source>
        <dbReference type="ARBA" id="ARBA00022801"/>
    </source>
</evidence>
<feature type="binding site" evidence="5">
    <location>
        <position position="93"/>
    </location>
    <ligand>
        <name>Mg(2+)</name>
        <dbReference type="ChEBI" id="CHEBI:18420"/>
        <label>2</label>
    </ligand>
</feature>
<feature type="binding site" evidence="5">
    <location>
        <position position="90"/>
    </location>
    <ligand>
        <name>Mg(2+)</name>
        <dbReference type="ChEBI" id="CHEBI:18420"/>
        <label>2</label>
    </ligand>
</feature>
<keyword evidence="2 5" id="KW-0479">Metal-binding</keyword>
<evidence type="ECO:0000256" key="5">
    <source>
        <dbReference type="PIRSR" id="PIRSR600760-2"/>
    </source>
</evidence>
<dbReference type="CDD" id="cd01637">
    <property type="entry name" value="IMPase_like"/>
    <property type="match status" value="1"/>
</dbReference>
<comment type="caution">
    <text evidence="6">The sequence shown here is derived from an EMBL/GenBank/DDBJ whole genome shotgun (WGS) entry which is preliminary data.</text>
</comment>
<gene>
    <name evidence="6" type="ORF">CR205_10945</name>
</gene>
<proteinExistence type="predicted"/>
<feature type="binding site" evidence="5">
    <location>
        <position position="69"/>
    </location>
    <ligand>
        <name>Mg(2+)</name>
        <dbReference type="ChEBI" id="CHEBI:18420"/>
        <label>1</label>
        <note>catalytic</note>
    </ligand>
</feature>
<organism evidence="6 7">
    <name type="scientific">Alteribacter lacisalsi</name>
    <dbReference type="NCBI Taxonomy" id="2045244"/>
    <lineage>
        <taxon>Bacteria</taxon>
        <taxon>Bacillati</taxon>
        <taxon>Bacillota</taxon>
        <taxon>Bacilli</taxon>
        <taxon>Bacillales</taxon>
        <taxon>Bacillaceae</taxon>
        <taxon>Alteribacter</taxon>
    </lineage>
</organism>
<dbReference type="GO" id="GO:0007165">
    <property type="term" value="P:signal transduction"/>
    <property type="evidence" value="ECO:0007669"/>
    <property type="project" value="TreeGrafter"/>
</dbReference>
<keyword evidence="4 5" id="KW-0460">Magnesium</keyword>
<dbReference type="AlphaFoldDB" id="A0A2W0HZ04"/>
<dbReference type="InterPro" id="IPR020583">
    <property type="entry name" value="Inositol_monoP_metal-BS"/>
</dbReference>
<keyword evidence="3" id="KW-0378">Hydrolase</keyword>
<dbReference type="PANTHER" id="PTHR20854:SF4">
    <property type="entry name" value="INOSITOL-1-MONOPHOSPHATASE-RELATED"/>
    <property type="match status" value="1"/>
</dbReference>
<dbReference type="SUPFAM" id="SSF56655">
    <property type="entry name" value="Carbohydrate phosphatase"/>
    <property type="match status" value="1"/>
</dbReference>
<accession>A0A2W0HZ04</accession>
<dbReference type="OrthoDB" id="9772456at2"/>